<proteinExistence type="predicted"/>
<reference evidence="2 3" key="1">
    <citation type="journal article" date="2013" name="BMC Genomics">
        <title>The miniature genome of a carnivorous plant Genlisea aurea contains a low number of genes and short non-coding sequences.</title>
        <authorList>
            <person name="Leushkin E.V."/>
            <person name="Sutormin R.A."/>
            <person name="Nabieva E.R."/>
            <person name="Penin A.A."/>
            <person name="Kondrashov A.S."/>
            <person name="Logacheva M.D."/>
        </authorList>
    </citation>
    <scope>NUCLEOTIDE SEQUENCE [LARGE SCALE GENOMIC DNA]</scope>
</reference>
<evidence type="ECO:0000313" key="3">
    <source>
        <dbReference type="Proteomes" id="UP000015453"/>
    </source>
</evidence>
<keyword evidence="1" id="KW-0472">Membrane</keyword>
<dbReference type="AlphaFoldDB" id="S8BV08"/>
<keyword evidence="1" id="KW-1133">Transmembrane helix</keyword>
<feature type="transmembrane region" description="Helical" evidence="1">
    <location>
        <begin position="6"/>
        <end position="24"/>
    </location>
</feature>
<name>S8BV08_9LAMI</name>
<dbReference type="EMBL" id="AUSU01009438">
    <property type="protein sequence ID" value="EPS58209.1"/>
    <property type="molecule type" value="Genomic_DNA"/>
</dbReference>
<accession>S8BV08</accession>
<gene>
    <name evidence="2" type="ORF">M569_16607</name>
</gene>
<evidence type="ECO:0000256" key="1">
    <source>
        <dbReference type="SAM" id="Phobius"/>
    </source>
</evidence>
<protein>
    <submittedName>
        <fullName evidence="2">Uncharacterized protein</fullName>
    </submittedName>
</protein>
<dbReference type="Proteomes" id="UP000015453">
    <property type="component" value="Unassembled WGS sequence"/>
</dbReference>
<keyword evidence="3" id="KW-1185">Reference proteome</keyword>
<organism evidence="2 3">
    <name type="scientific">Genlisea aurea</name>
    <dbReference type="NCBI Taxonomy" id="192259"/>
    <lineage>
        <taxon>Eukaryota</taxon>
        <taxon>Viridiplantae</taxon>
        <taxon>Streptophyta</taxon>
        <taxon>Embryophyta</taxon>
        <taxon>Tracheophyta</taxon>
        <taxon>Spermatophyta</taxon>
        <taxon>Magnoliopsida</taxon>
        <taxon>eudicotyledons</taxon>
        <taxon>Gunneridae</taxon>
        <taxon>Pentapetalae</taxon>
        <taxon>asterids</taxon>
        <taxon>lamiids</taxon>
        <taxon>Lamiales</taxon>
        <taxon>Lentibulariaceae</taxon>
        <taxon>Genlisea</taxon>
    </lineage>
</organism>
<dbReference type="OrthoDB" id="264354at2759"/>
<sequence length="69" mass="8046">AVLAILLVGLLYGFFIAIICGQRINERHYHILAKQELTKEYVVEDRDENEDSEELDPVHETELRMLGLY</sequence>
<evidence type="ECO:0000313" key="2">
    <source>
        <dbReference type="EMBL" id="EPS58209.1"/>
    </source>
</evidence>
<dbReference type="PANTHER" id="PTHR46347">
    <property type="entry name" value="RING/FYVE/PHD ZINC FINGER SUPERFAMILY PROTEIN"/>
    <property type="match status" value="1"/>
</dbReference>
<comment type="caution">
    <text evidence="2">The sequence shown here is derived from an EMBL/GenBank/DDBJ whole genome shotgun (WGS) entry which is preliminary data.</text>
</comment>
<keyword evidence="1" id="KW-0812">Transmembrane</keyword>
<feature type="non-terminal residue" evidence="2">
    <location>
        <position position="1"/>
    </location>
</feature>
<dbReference type="PANTHER" id="PTHR46347:SF2">
    <property type="entry name" value="OS02G0132300 PROTEIN"/>
    <property type="match status" value="1"/>
</dbReference>